<evidence type="ECO:0000313" key="2">
    <source>
        <dbReference type="EMBL" id="QDZ07199.1"/>
    </source>
</evidence>
<dbReference type="RefSeq" id="WP_146570392.1">
    <property type="nucleotide sequence ID" value="NZ_CP042306.1"/>
</dbReference>
<organism evidence="2 3">
    <name type="scientific">Sphingomonas panacisoli</name>
    <dbReference type="NCBI Taxonomy" id="1813879"/>
    <lineage>
        <taxon>Bacteria</taxon>
        <taxon>Pseudomonadati</taxon>
        <taxon>Pseudomonadota</taxon>
        <taxon>Alphaproteobacteria</taxon>
        <taxon>Sphingomonadales</taxon>
        <taxon>Sphingomonadaceae</taxon>
        <taxon>Sphingomonas</taxon>
    </lineage>
</organism>
<feature type="chain" id="PRO_5022922680" description="Lysozyme inhibitor LprI N-terminal domain-containing protein" evidence="1">
    <location>
        <begin position="22"/>
        <end position="201"/>
    </location>
</feature>
<dbReference type="KEGG" id="spai:FPZ24_06660"/>
<name>A0A5B8LH76_9SPHN</name>
<dbReference type="AlphaFoldDB" id="A0A5B8LH76"/>
<dbReference type="Proteomes" id="UP000315673">
    <property type="component" value="Chromosome"/>
</dbReference>
<reference evidence="2 3" key="1">
    <citation type="submission" date="2019-07" db="EMBL/GenBank/DDBJ databases">
        <title>Full genome sequence of Sphingomonas sp. 4R-6-7(HKS19).</title>
        <authorList>
            <person name="Im W.-T."/>
        </authorList>
    </citation>
    <scope>NUCLEOTIDE SEQUENCE [LARGE SCALE GENOMIC DNA]</scope>
    <source>
        <strain evidence="2 3">HKS19</strain>
    </source>
</reference>
<feature type="signal peptide" evidence="1">
    <location>
        <begin position="1"/>
        <end position="21"/>
    </location>
</feature>
<accession>A0A5B8LH76</accession>
<keyword evidence="3" id="KW-1185">Reference proteome</keyword>
<sequence>MRYLLTIAGLLGAATALPVHAEKEVDRAAIAECVVDNDIKDVRTLLNTLPGSPEERKAGDRIMVYYGGCNDNKVMAGQIAWRERAEIADAALRSRFGGKQFDAASPARDGWKLAVAGKTAGTDYDAGSASMRQFGDCVVAVAPGAAVRLAQSSRKSDEETAAIAALAPTLNDCIAPGQNFKVKRADLRLIVAEPLYHMMAK</sequence>
<dbReference type="OrthoDB" id="7452024at2"/>
<protein>
    <recommendedName>
        <fullName evidence="4">Lysozyme inhibitor LprI N-terminal domain-containing protein</fullName>
    </recommendedName>
</protein>
<gene>
    <name evidence="2" type="ORF">FPZ24_06660</name>
</gene>
<evidence type="ECO:0000313" key="3">
    <source>
        <dbReference type="Proteomes" id="UP000315673"/>
    </source>
</evidence>
<proteinExistence type="predicted"/>
<dbReference type="EMBL" id="CP042306">
    <property type="protein sequence ID" value="QDZ07199.1"/>
    <property type="molecule type" value="Genomic_DNA"/>
</dbReference>
<evidence type="ECO:0000256" key="1">
    <source>
        <dbReference type="SAM" id="SignalP"/>
    </source>
</evidence>
<keyword evidence="1" id="KW-0732">Signal</keyword>
<evidence type="ECO:0008006" key="4">
    <source>
        <dbReference type="Google" id="ProtNLM"/>
    </source>
</evidence>